<dbReference type="AlphaFoldDB" id="A0A8E2DNV8"/>
<feature type="compositionally biased region" description="Polar residues" evidence="1">
    <location>
        <begin position="50"/>
        <end position="68"/>
    </location>
</feature>
<accession>A0A8E2DNV8</accession>
<dbReference type="EMBL" id="KV722381">
    <property type="protein sequence ID" value="OCH91693.1"/>
    <property type="molecule type" value="Genomic_DNA"/>
</dbReference>
<reference evidence="2 3" key="1">
    <citation type="submission" date="2016-07" db="EMBL/GenBank/DDBJ databases">
        <title>Draft genome of the white-rot fungus Obba rivulosa 3A-2.</title>
        <authorList>
            <consortium name="DOE Joint Genome Institute"/>
            <person name="Miettinen O."/>
            <person name="Riley R."/>
            <person name="Acob R."/>
            <person name="Barry K."/>
            <person name="Cullen D."/>
            <person name="De Vries R."/>
            <person name="Hainaut M."/>
            <person name="Hatakka A."/>
            <person name="Henrissat B."/>
            <person name="Hilden K."/>
            <person name="Kuo R."/>
            <person name="Labutti K."/>
            <person name="Lipzen A."/>
            <person name="Makela M.R."/>
            <person name="Sandor L."/>
            <person name="Spatafora J.W."/>
            <person name="Grigoriev I.V."/>
            <person name="Hibbett D.S."/>
        </authorList>
    </citation>
    <scope>NUCLEOTIDE SEQUENCE [LARGE SCALE GENOMIC DNA]</scope>
    <source>
        <strain evidence="2 3">3A-2</strain>
    </source>
</reference>
<proteinExistence type="predicted"/>
<keyword evidence="3" id="KW-1185">Reference proteome</keyword>
<feature type="region of interest" description="Disordered" evidence="1">
    <location>
        <begin position="50"/>
        <end position="99"/>
    </location>
</feature>
<feature type="compositionally biased region" description="Polar residues" evidence="1">
    <location>
        <begin position="82"/>
        <end position="95"/>
    </location>
</feature>
<evidence type="ECO:0000313" key="2">
    <source>
        <dbReference type="EMBL" id="OCH91693.1"/>
    </source>
</evidence>
<dbReference type="Proteomes" id="UP000250043">
    <property type="component" value="Unassembled WGS sequence"/>
</dbReference>
<sequence>MSCLKSKLTPTSYSVVISGTRTTSFTSTTKSAGRISGFRPLVKCSQSIHMSNTGQASTPDQDTTTSEQAGMGARQNGRPTAPRNQPGTSIQSSPSHLPIVRSRQRTDIDAPALSRRAGVEPSSRNLLRHMKDIDSAAPRTEMGSRQADRPGIRNEQLASTVAHRRIDRRWRSERGEPRRCAVQARMLLLADAW</sequence>
<evidence type="ECO:0000256" key="1">
    <source>
        <dbReference type="SAM" id="MobiDB-lite"/>
    </source>
</evidence>
<evidence type="ECO:0000313" key="3">
    <source>
        <dbReference type="Proteomes" id="UP000250043"/>
    </source>
</evidence>
<organism evidence="2 3">
    <name type="scientific">Obba rivulosa</name>
    <dbReference type="NCBI Taxonomy" id="1052685"/>
    <lineage>
        <taxon>Eukaryota</taxon>
        <taxon>Fungi</taxon>
        <taxon>Dikarya</taxon>
        <taxon>Basidiomycota</taxon>
        <taxon>Agaricomycotina</taxon>
        <taxon>Agaricomycetes</taxon>
        <taxon>Polyporales</taxon>
        <taxon>Gelatoporiaceae</taxon>
        <taxon>Obba</taxon>
    </lineage>
</organism>
<protein>
    <submittedName>
        <fullName evidence="2">Uncharacterized protein</fullName>
    </submittedName>
</protein>
<name>A0A8E2DNV8_9APHY</name>
<gene>
    <name evidence="2" type="ORF">OBBRIDRAFT_886801</name>
</gene>